<keyword evidence="5" id="KW-0597">Phosphoprotein</keyword>
<evidence type="ECO:0000256" key="10">
    <source>
        <dbReference type="ARBA" id="ARBA00022840"/>
    </source>
</evidence>
<dbReference type="FunFam" id="3.30.565.10:FF:000006">
    <property type="entry name" value="Sensor histidine kinase WalK"/>
    <property type="match status" value="1"/>
</dbReference>
<feature type="domain" description="HAMP" evidence="16">
    <location>
        <begin position="198"/>
        <end position="250"/>
    </location>
</feature>
<keyword evidence="4" id="KW-1003">Cell membrane</keyword>
<comment type="catalytic activity">
    <reaction evidence="1">
        <text>ATP + protein L-histidine = ADP + protein N-phospho-L-histidine.</text>
        <dbReference type="EC" id="2.7.13.3"/>
    </reaction>
</comment>
<dbReference type="Pfam" id="PF00672">
    <property type="entry name" value="HAMP"/>
    <property type="match status" value="1"/>
</dbReference>
<dbReference type="EMBL" id="CP018145">
    <property type="protein sequence ID" value="ASJ53763.1"/>
    <property type="molecule type" value="Genomic_DNA"/>
</dbReference>
<keyword evidence="13 14" id="KW-0472">Membrane</keyword>
<dbReference type="InterPro" id="IPR003594">
    <property type="entry name" value="HATPase_dom"/>
</dbReference>
<evidence type="ECO:0000256" key="7">
    <source>
        <dbReference type="ARBA" id="ARBA00022692"/>
    </source>
</evidence>
<dbReference type="SMART" id="SM00387">
    <property type="entry name" value="HATPase_c"/>
    <property type="match status" value="1"/>
</dbReference>
<dbReference type="InterPro" id="IPR004358">
    <property type="entry name" value="Sig_transdc_His_kin-like_C"/>
</dbReference>
<dbReference type="Pfam" id="PF00512">
    <property type="entry name" value="HisKA"/>
    <property type="match status" value="1"/>
</dbReference>
<dbReference type="AlphaFoldDB" id="A0A220MFI8"/>
<sequence>MKFWQRIFLCTLIIFEIFFVPASLYLIHSSFELNLNMEIRSGISEQDRFANSLESNLYLLKVQKSSTPDAEGVGKPNIDSMIRTYLDNLGEQDVYLDVIDENNKVIFSHFKNNKITLTHREELNIPSDKVNYIIRDLGEKTYLFIAKNIYLENNHYKLSYVKDISSVYENREDLLSLLIKLNALISAILVIVTIIMSKFIVKPINKLIQSTRIIAGGNFSERVMVKSKDEIGLLAENFNLMAVDVEDKVNQLKKTSEDKQRFIDNLVHELRTPLTSIIGYADYLRTNKYDEETYINSLSFIYEEGKRLEKLTFKLMELIVLRKEDFELKKGKLDELFVEIKHSFIPKLNIKNMDLEISTEHLSVLMDKDLMKILLANLIDNAIKASKNNDKILLRSYRDTESKIILEVKDTGIGIPDDDITKVFEPFFMSDKSRSRANGGGLGLGLSLCKEIAKIHDAEIRIESKLGEGTIIQLVFNC</sequence>
<keyword evidence="6" id="KW-0808">Transferase</keyword>
<evidence type="ECO:0000256" key="8">
    <source>
        <dbReference type="ARBA" id="ARBA00022741"/>
    </source>
</evidence>
<name>A0A220MFI8_9BACL</name>
<keyword evidence="7 14" id="KW-0812">Transmembrane</keyword>
<dbReference type="GO" id="GO:0000155">
    <property type="term" value="F:phosphorelay sensor kinase activity"/>
    <property type="evidence" value="ECO:0007669"/>
    <property type="project" value="InterPro"/>
</dbReference>
<evidence type="ECO:0000256" key="5">
    <source>
        <dbReference type="ARBA" id="ARBA00022553"/>
    </source>
</evidence>
<protein>
    <recommendedName>
        <fullName evidence="3">histidine kinase</fullName>
        <ecNumber evidence="3">2.7.13.3</ecNumber>
    </recommendedName>
</protein>
<evidence type="ECO:0000256" key="11">
    <source>
        <dbReference type="ARBA" id="ARBA00022989"/>
    </source>
</evidence>
<comment type="subcellular location">
    <subcellularLocation>
        <location evidence="2">Cell membrane</location>
        <topology evidence="2">Multi-pass membrane protein</topology>
    </subcellularLocation>
</comment>
<dbReference type="SMART" id="SM00304">
    <property type="entry name" value="HAMP"/>
    <property type="match status" value="1"/>
</dbReference>
<dbReference type="PRINTS" id="PR00344">
    <property type="entry name" value="BCTRLSENSOR"/>
</dbReference>
<evidence type="ECO:0000256" key="3">
    <source>
        <dbReference type="ARBA" id="ARBA00012438"/>
    </source>
</evidence>
<evidence type="ECO:0000256" key="12">
    <source>
        <dbReference type="ARBA" id="ARBA00023012"/>
    </source>
</evidence>
<dbReference type="SUPFAM" id="SSF47384">
    <property type="entry name" value="Homodimeric domain of signal transducing histidine kinase"/>
    <property type="match status" value="1"/>
</dbReference>
<dbReference type="PANTHER" id="PTHR45528">
    <property type="entry name" value="SENSOR HISTIDINE KINASE CPXA"/>
    <property type="match status" value="1"/>
</dbReference>
<proteinExistence type="predicted"/>
<evidence type="ECO:0000256" key="6">
    <source>
        <dbReference type="ARBA" id="ARBA00022679"/>
    </source>
</evidence>
<dbReference type="Gene3D" id="1.10.287.130">
    <property type="match status" value="1"/>
</dbReference>
<dbReference type="PROSITE" id="PS50885">
    <property type="entry name" value="HAMP"/>
    <property type="match status" value="1"/>
</dbReference>
<evidence type="ECO:0000313" key="18">
    <source>
        <dbReference type="Proteomes" id="UP000197781"/>
    </source>
</evidence>
<keyword evidence="11 14" id="KW-1133">Transmembrane helix</keyword>
<accession>A0A220MFI8</accession>
<dbReference type="KEGG" id="bfm:BP422_09485"/>
<evidence type="ECO:0000259" key="15">
    <source>
        <dbReference type="PROSITE" id="PS50109"/>
    </source>
</evidence>
<dbReference type="EC" id="2.7.13.3" evidence="3"/>
<dbReference type="Gene3D" id="3.30.565.10">
    <property type="entry name" value="Histidine kinase-like ATPase, C-terminal domain"/>
    <property type="match status" value="1"/>
</dbReference>
<dbReference type="InterPro" id="IPR005467">
    <property type="entry name" value="His_kinase_dom"/>
</dbReference>
<dbReference type="SUPFAM" id="SSF55874">
    <property type="entry name" value="ATPase domain of HSP90 chaperone/DNA topoisomerase II/histidine kinase"/>
    <property type="match status" value="1"/>
</dbReference>
<keyword evidence="12" id="KW-0902">Two-component regulatory system</keyword>
<dbReference type="Proteomes" id="UP000197781">
    <property type="component" value="Chromosome"/>
</dbReference>
<evidence type="ECO:0000256" key="2">
    <source>
        <dbReference type="ARBA" id="ARBA00004651"/>
    </source>
</evidence>
<organism evidence="17 18">
    <name type="scientific">Brevibacillus formosus</name>
    <dbReference type="NCBI Taxonomy" id="54913"/>
    <lineage>
        <taxon>Bacteria</taxon>
        <taxon>Bacillati</taxon>
        <taxon>Bacillota</taxon>
        <taxon>Bacilli</taxon>
        <taxon>Bacillales</taxon>
        <taxon>Paenibacillaceae</taxon>
        <taxon>Brevibacillus</taxon>
    </lineage>
</organism>
<dbReference type="CDD" id="cd00075">
    <property type="entry name" value="HATPase"/>
    <property type="match status" value="1"/>
</dbReference>
<reference evidence="17 18" key="1">
    <citation type="submission" date="2016-11" db="EMBL/GenBank/DDBJ databases">
        <authorList>
            <person name="Jaros S."/>
            <person name="Januszkiewicz K."/>
            <person name="Wedrychowicz H."/>
        </authorList>
    </citation>
    <scope>NUCLEOTIDE SEQUENCE [LARGE SCALE GENOMIC DNA]</scope>
    <source>
        <strain evidence="17 18">NF2</strain>
    </source>
</reference>
<gene>
    <name evidence="17" type="ORF">BP422_09485</name>
</gene>
<dbReference type="GO" id="GO:0005524">
    <property type="term" value="F:ATP binding"/>
    <property type="evidence" value="ECO:0007669"/>
    <property type="project" value="UniProtKB-KW"/>
</dbReference>
<dbReference type="InterPro" id="IPR036097">
    <property type="entry name" value="HisK_dim/P_sf"/>
</dbReference>
<evidence type="ECO:0000256" key="9">
    <source>
        <dbReference type="ARBA" id="ARBA00022777"/>
    </source>
</evidence>
<dbReference type="InterPro" id="IPR003661">
    <property type="entry name" value="HisK_dim/P_dom"/>
</dbReference>
<dbReference type="PANTHER" id="PTHR45528:SF1">
    <property type="entry name" value="SENSOR HISTIDINE KINASE CPXA"/>
    <property type="match status" value="1"/>
</dbReference>
<evidence type="ECO:0000256" key="1">
    <source>
        <dbReference type="ARBA" id="ARBA00000085"/>
    </source>
</evidence>
<dbReference type="InterPro" id="IPR003660">
    <property type="entry name" value="HAMP_dom"/>
</dbReference>
<dbReference type="SUPFAM" id="SSF158472">
    <property type="entry name" value="HAMP domain-like"/>
    <property type="match status" value="1"/>
</dbReference>
<dbReference type="InterPro" id="IPR050398">
    <property type="entry name" value="HssS/ArlS-like"/>
</dbReference>
<evidence type="ECO:0000313" key="17">
    <source>
        <dbReference type="EMBL" id="ASJ53763.1"/>
    </source>
</evidence>
<dbReference type="PROSITE" id="PS50109">
    <property type="entry name" value="HIS_KIN"/>
    <property type="match status" value="1"/>
</dbReference>
<dbReference type="InterPro" id="IPR036890">
    <property type="entry name" value="HATPase_C_sf"/>
</dbReference>
<dbReference type="GO" id="GO:0005886">
    <property type="term" value="C:plasma membrane"/>
    <property type="evidence" value="ECO:0007669"/>
    <property type="project" value="UniProtKB-SubCell"/>
</dbReference>
<keyword evidence="9 17" id="KW-0418">Kinase</keyword>
<evidence type="ECO:0000256" key="4">
    <source>
        <dbReference type="ARBA" id="ARBA00022475"/>
    </source>
</evidence>
<dbReference type="SMART" id="SM00388">
    <property type="entry name" value="HisKA"/>
    <property type="match status" value="1"/>
</dbReference>
<dbReference type="RefSeq" id="WP_088907556.1">
    <property type="nucleotide sequence ID" value="NZ_CP018145.1"/>
</dbReference>
<feature type="domain" description="Histidine kinase" evidence="15">
    <location>
        <begin position="265"/>
        <end position="478"/>
    </location>
</feature>
<evidence type="ECO:0000259" key="16">
    <source>
        <dbReference type="PROSITE" id="PS50885"/>
    </source>
</evidence>
<keyword evidence="10" id="KW-0067">ATP-binding</keyword>
<feature type="transmembrane region" description="Helical" evidence="14">
    <location>
        <begin position="7"/>
        <end position="27"/>
    </location>
</feature>
<evidence type="ECO:0000256" key="13">
    <source>
        <dbReference type="ARBA" id="ARBA00023136"/>
    </source>
</evidence>
<dbReference type="CDD" id="cd00082">
    <property type="entry name" value="HisKA"/>
    <property type="match status" value="1"/>
</dbReference>
<keyword evidence="8" id="KW-0547">Nucleotide-binding</keyword>
<evidence type="ECO:0000256" key="14">
    <source>
        <dbReference type="SAM" id="Phobius"/>
    </source>
</evidence>
<dbReference type="Pfam" id="PF02518">
    <property type="entry name" value="HATPase_c"/>
    <property type="match status" value="1"/>
</dbReference>
<dbReference type="CDD" id="cd06225">
    <property type="entry name" value="HAMP"/>
    <property type="match status" value="1"/>
</dbReference>
<dbReference type="Gene3D" id="6.10.340.10">
    <property type="match status" value="1"/>
</dbReference>